<name>A0A5S9PCN5_9GAMM</name>
<sequence length="182" mass="20019">MSDFGATYLPYNLPSSTQAQALRLADILDISPTLVSGVSRRDVDAMSGTILYRHLDRFQKIDVMSLLHSMPNRHLARVLHAKVVDVALVNPQWGIWSLSNEELMADQAFHAAVDELASLIGVTASVVGGKELISEVWKQRKISKASIAVVVVWGALFFNKQELMKANKEVGNRSTMGASAHY</sequence>
<dbReference type="Proteomes" id="UP000441399">
    <property type="component" value="Unassembled WGS sequence"/>
</dbReference>
<gene>
    <name evidence="1" type="ORF">OPDIPICF_04382</name>
</gene>
<dbReference type="AlphaFoldDB" id="A0A5S9PCN5"/>
<dbReference type="OrthoDB" id="5916510at2"/>
<evidence type="ECO:0000313" key="2">
    <source>
        <dbReference type="Proteomes" id="UP000441399"/>
    </source>
</evidence>
<proteinExistence type="predicted"/>
<accession>A0A5S9PCN5</accession>
<organism evidence="1 2">
    <name type="scientific">BD1-7 clade bacterium</name>
    <dbReference type="NCBI Taxonomy" id="2029982"/>
    <lineage>
        <taxon>Bacteria</taxon>
        <taxon>Pseudomonadati</taxon>
        <taxon>Pseudomonadota</taxon>
        <taxon>Gammaproteobacteria</taxon>
        <taxon>Cellvibrionales</taxon>
        <taxon>Spongiibacteraceae</taxon>
        <taxon>BD1-7 clade</taxon>
    </lineage>
</organism>
<keyword evidence="2" id="KW-1185">Reference proteome</keyword>
<protein>
    <submittedName>
        <fullName evidence="1">Uncharacterized protein</fullName>
    </submittedName>
</protein>
<dbReference type="EMBL" id="CACSIO010000007">
    <property type="protein sequence ID" value="CAA0101467.1"/>
    <property type="molecule type" value="Genomic_DNA"/>
</dbReference>
<reference evidence="1 2" key="1">
    <citation type="submission" date="2019-11" db="EMBL/GenBank/DDBJ databases">
        <authorList>
            <person name="Holert J."/>
        </authorList>
    </citation>
    <scope>NUCLEOTIDE SEQUENCE [LARGE SCALE GENOMIC DNA]</scope>
    <source>
        <strain evidence="1">SB11_3</strain>
    </source>
</reference>
<evidence type="ECO:0000313" key="1">
    <source>
        <dbReference type="EMBL" id="CAA0101467.1"/>
    </source>
</evidence>